<name>A0A7W7KFR2_PSENT</name>
<dbReference type="RefSeq" id="WP_184585546.1">
    <property type="nucleotide sequence ID" value="NZ_JACHLI010000001.1"/>
</dbReference>
<protein>
    <submittedName>
        <fullName evidence="1">Uncharacterized protein</fullName>
    </submittedName>
</protein>
<evidence type="ECO:0000313" key="2">
    <source>
        <dbReference type="Proteomes" id="UP000566995"/>
    </source>
</evidence>
<accession>A0A7W7KFR2</accession>
<dbReference type="EMBL" id="JACHLI010000001">
    <property type="protein sequence ID" value="MBB4861273.1"/>
    <property type="molecule type" value="Genomic_DNA"/>
</dbReference>
<gene>
    <name evidence="1" type="ORF">HNP46_000084</name>
</gene>
<sequence length="254" mass="28659">MGELFGTNSLEGMHGLLVQIFQSSAWMSPEPSVFKKRNEFILELNQHVIDSDDHRRIFRAMAEAPNAHGVATYLHMLRRKENVFLSDHSALFTLDDLTALVKDRGAKLTPAIHFLTRAVSAGHGDGKPELFKAMVRAFDPEFKLSSRYELALSNIVKRWGVKALGLAEDDATVDKWVKQFFHSEDPKTQRVATAILAGQMHRRHLSLYDLCKVAHGPVAKKRLVQSFDVDPEFFGFKAIKSSHEQEKANYGLSL</sequence>
<proteinExistence type="predicted"/>
<comment type="caution">
    <text evidence="1">The sequence shown here is derived from an EMBL/GenBank/DDBJ whole genome shotgun (WGS) entry which is preliminary data.</text>
</comment>
<evidence type="ECO:0000313" key="1">
    <source>
        <dbReference type="EMBL" id="MBB4861273.1"/>
    </source>
</evidence>
<reference evidence="1 2" key="1">
    <citation type="submission" date="2020-08" db="EMBL/GenBank/DDBJ databases">
        <title>Functional genomics of gut bacteria from endangered species of beetles.</title>
        <authorList>
            <person name="Carlos-Shanley C."/>
        </authorList>
    </citation>
    <scope>NUCLEOTIDE SEQUENCE [LARGE SCALE GENOMIC DNA]</scope>
    <source>
        <strain evidence="1 2">S00179</strain>
    </source>
</reference>
<dbReference type="AlphaFoldDB" id="A0A7W7KFR2"/>
<dbReference type="Proteomes" id="UP000566995">
    <property type="component" value="Unassembled WGS sequence"/>
</dbReference>
<organism evidence="1 2">
    <name type="scientific">Pseudomonas nitroreducens</name>
    <dbReference type="NCBI Taxonomy" id="46680"/>
    <lineage>
        <taxon>Bacteria</taxon>
        <taxon>Pseudomonadati</taxon>
        <taxon>Pseudomonadota</taxon>
        <taxon>Gammaproteobacteria</taxon>
        <taxon>Pseudomonadales</taxon>
        <taxon>Pseudomonadaceae</taxon>
        <taxon>Pseudomonas</taxon>
    </lineage>
</organism>